<sequence length="444" mass="49708">MEADRRSDVKAPPLTEIFGQGDHGYDTFRIPAIVYNRRTFLAFCEARKSSFRDWGSIMDLVLRRGILKDDEVIWGDIQVIASIPEYRAMNPVPIVNKRNNSIVVVFVAFPQDLSEADLIKGQEYKQKVLVTKSRDNGLTWSKPRDITETTLGMMDPRPHIYASGPGHGIQLSSGRLVIPGNVFWKPPHEPGFLSELKHKILEFFDCFYNAQCRSMVIYSDDGGETWERGGSVPAAFDQDGQLVNANECQVVEFDDGRVYINSRTLGVQSPRQQAFSQDGCLTFNPGELATQLPEPGHTLTKWIPSVRNFGGCQASIFGFRAPRNVPPEAYDTGTWILFSNPASTETRVNMSVRLSRNGCRTWSTPWQLNSGASAYSDLVGYETRSNDGTPVMNFACLYECGSLHPYERIVFQTFSLAKIMEGIGMATKADPNHHIPESRADTQD</sequence>
<dbReference type="OrthoDB" id="2739686at2759"/>
<comment type="similarity">
    <text evidence="1">Belongs to the glycosyl hydrolase 33 family.</text>
</comment>
<dbReference type="GeneID" id="110983466"/>
<dbReference type="GO" id="GO:0009313">
    <property type="term" value="P:oligosaccharide catabolic process"/>
    <property type="evidence" value="ECO:0007669"/>
    <property type="project" value="TreeGrafter"/>
</dbReference>
<organism evidence="3 5">
    <name type="scientific">Acanthaster planci</name>
    <name type="common">Crown-of-thorns starfish</name>
    <dbReference type="NCBI Taxonomy" id="133434"/>
    <lineage>
        <taxon>Eukaryota</taxon>
        <taxon>Metazoa</taxon>
        <taxon>Echinodermata</taxon>
        <taxon>Eleutherozoa</taxon>
        <taxon>Asterozoa</taxon>
        <taxon>Asteroidea</taxon>
        <taxon>Valvatacea</taxon>
        <taxon>Valvatida</taxon>
        <taxon>Acanthasteridae</taxon>
        <taxon>Acanthaster</taxon>
    </lineage>
</organism>
<dbReference type="InterPro" id="IPR026856">
    <property type="entry name" value="Sialidase_fam"/>
</dbReference>
<evidence type="ECO:0000313" key="3">
    <source>
        <dbReference type="Proteomes" id="UP000694845"/>
    </source>
</evidence>
<dbReference type="GO" id="GO:0004308">
    <property type="term" value="F:exo-alpha-sialidase activity"/>
    <property type="evidence" value="ECO:0007669"/>
    <property type="project" value="InterPro"/>
</dbReference>
<dbReference type="Proteomes" id="UP000694845">
    <property type="component" value="Unplaced"/>
</dbReference>
<dbReference type="InterPro" id="IPR036278">
    <property type="entry name" value="Sialidase_sf"/>
</dbReference>
<name>A0A8B7Z0Y9_ACAPL</name>
<dbReference type="KEGG" id="aplc:110983466"/>
<dbReference type="OMA" id="AWRFGEF"/>
<dbReference type="InterPro" id="IPR011040">
    <property type="entry name" value="Sialidase"/>
</dbReference>
<dbReference type="SUPFAM" id="SSF50939">
    <property type="entry name" value="Sialidases"/>
    <property type="match status" value="1"/>
</dbReference>
<dbReference type="GO" id="GO:0006689">
    <property type="term" value="P:ganglioside catabolic process"/>
    <property type="evidence" value="ECO:0007669"/>
    <property type="project" value="TreeGrafter"/>
</dbReference>
<reference evidence="4 5" key="1">
    <citation type="submission" date="2025-04" db="UniProtKB">
        <authorList>
            <consortium name="RefSeq"/>
        </authorList>
    </citation>
    <scope>IDENTIFICATION</scope>
</reference>
<dbReference type="RefSeq" id="XP_022098440.1">
    <property type="nucleotide sequence ID" value="XM_022242748.1"/>
</dbReference>
<dbReference type="PANTHER" id="PTHR10628:SF30">
    <property type="entry name" value="EXO-ALPHA-SIALIDASE"/>
    <property type="match status" value="1"/>
</dbReference>
<gene>
    <name evidence="4 5" type="primary">LOC110983466</name>
</gene>
<proteinExistence type="inferred from homology"/>
<dbReference type="GO" id="GO:0016020">
    <property type="term" value="C:membrane"/>
    <property type="evidence" value="ECO:0007669"/>
    <property type="project" value="TreeGrafter"/>
</dbReference>
<protein>
    <submittedName>
        <fullName evidence="4 5">Sialidase-3-like</fullName>
    </submittedName>
</protein>
<dbReference type="GO" id="GO:0005737">
    <property type="term" value="C:cytoplasm"/>
    <property type="evidence" value="ECO:0007669"/>
    <property type="project" value="TreeGrafter"/>
</dbReference>
<keyword evidence="3" id="KW-1185">Reference proteome</keyword>
<dbReference type="RefSeq" id="XP_022098439.1">
    <property type="nucleotide sequence ID" value="XM_022242747.1"/>
</dbReference>
<evidence type="ECO:0000313" key="4">
    <source>
        <dbReference type="RefSeq" id="XP_022098439.1"/>
    </source>
</evidence>
<dbReference type="Pfam" id="PF13088">
    <property type="entry name" value="BNR_2"/>
    <property type="match status" value="1"/>
</dbReference>
<accession>A0A8B7Z0Y9</accession>
<dbReference type="CDD" id="cd15482">
    <property type="entry name" value="Sialidase_non-viral"/>
    <property type="match status" value="1"/>
</dbReference>
<dbReference type="Gene3D" id="2.120.10.10">
    <property type="match status" value="1"/>
</dbReference>
<evidence type="ECO:0000259" key="2">
    <source>
        <dbReference type="Pfam" id="PF13088"/>
    </source>
</evidence>
<dbReference type="PANTHER" id="PTHR10628">
    <property type="entry name" value="SIALIDASE"/>
    <property type="match status" value="1"/>
</dbReference>
<evidence type="ECO:0000256" key="1">
    <source>
        <dbReference type="ARBA" id="ARBA00009348"/>
    </source>
</evidence>
<evidence type="ECO:0000313" key="5">
    <source>
        <dbReference type="RefSeq" id="XP_022098440.1"/>
    </source>
</evidence>
<feature type="domain" description="Sialidase" evidence="2">
    <location>
        <begin position="59"/>
        <end position="379"/>
    </location>
</feature>
<dbReference type="AlphaFoldDB" id="A0A8B7Z0Y9"/>